<comment type="caution">
    <text evidence="2">The sequence shown here is derived from an EMBL/GenBank/DDBJ whole genome shotgun (WGS) entry which is preliminary data.</text>
</comment>
<dbReference type="EMBL" id="RJKE01000001">
    <property type="protein sequence ID" value="ROO85832.1"/>
    <property type="molecule type" value="Genomic_DNA"/>
</dbReference>
<evidence type="ECO:0000313" key="3">
    <source>
        <dbReference type="Proteomes" id="UP000272400"/>
    </source>
</evidence>
<reference evidence="2 3" key="1">
    <citation type="submission" date="2018-11" db="EMBL/GenBank/DDBJ databases">
        <title>Sequencing the genomes of 1000 actinobacteria strains.</title>
        <authorList>
            <person name="Klenk H.-P."/>
        </authorList>
    </citation>
    <scope>NUCLEOTIDE SEQUENCE [LARGE SCALE GENOMIC DNA]</scope>
    <source>
        <strain evidence="2 3">DSM 44254</strain>
    </source>
</reference>
<sequence length="68" mass="6779">MHVNITITDAGRPSEGPDSWGAGTPSAVEVLDGGPAPAGPPEQAADRDRSFGTPLLRAMDAGAAPSPN</sequence>
<gene>
    <name evidence="2" type="ORF">EDD29_3381</name>
</gene>
<dbReference type="AlphaFoldDB" id="A0A3N1CX10"/>
<name>A0A3N1CX10_9ACTN</name>
<feature type="region of interest" description="Disordered" evidence="1">
    <location>
        <begin position="1"/>
        <end position="68"/>
    </location>
</feature>
<keyword evidence="3" id="KW-1185">Reference proteome</keyword>
<proteinExistence type="predicted"/>
<organism evidence="2 3">
    <name type="scientific">Actinocorallia herbida</name>
    <dbReference type="NCBI Taxonomy" id="58109"/>
    <lineage>
        <taxon>Bacteria</taxon>
        <taxon>Bacillati</taxon>
        <taxon>Actinomycetota</taxon>
        <taxon>Actinomycetes</taxon>
        <taxon>Streptosporangiales</taxon>
        <taxon>Thermomonosporaceae</taxon>
        <taxon>Actinocorallia</taxon>
    </lineage>
</organism>
<evidence type="ECO:0000313" key="2">
    <source>
        <dbReference type="EMBL" id="ROO85832.1"/>
    </source>
</evidence>
<protein>
    <submittedName>
        <fullName evidence="2">Uncharacterized protein</fullName>
    </submittedName>
</protein>
<dbReference type="Proteomes" id="UP000272400">
    <property type="component" value="Unassembled WGS sequence"/>
</dbReference>
<dbReference type="RefSeq" id="WP_123665290.1">
    <property type="nucleotide sequence ID" value="NZ_RJKE01000001.1"/>
</dbReference>
<evidence type="ECO:0000256" key="1">
    <source>
        <dbReference type="SAM" id="MobiDB-lite"/>
    </source>
</evidence>
<accession>A0A3N1CX10</accession>